<gene>
    <name evidence="1" type="ORF">Plec18167_001544</name>
</gene>
<accession>A0ABR3Y9A7</accession>
<comment type="caution">
    <text evidence="1">The sequence shown here is derived from an EMBL/GenBank/DDBJ whole genome shotgun (WGS) entry which is preliminary data.</text>
</comment>
<reference evidence="1 2" key="1">
    <citation type="journal article" date="2024" name="IMA Fungus">
        <title>IMA Genome - F19 : A genome assembly and annotation guide to empower mycologists, including annotated draft genome sequences of Ceratocystis pirilliformis, Diaporthe australafricana, Fusarium ophioides, Paecilomyces lecythidis, and Sporothrix stenoceras.</title>
        <authorList>
            <person name="Aylward J."/>
            <person name="Wilson A.M."/>
            <person name="Visagie C.M."/>
            <person name="Spraker J."/>
            <person name="Barnes I."/>
            <person name="Buitendag C."/>
            <person name="Ceriani C."/>
            <person name="Del Mar Angel L."/>
            <person name="du Plessis D."/>
            <person name="Fuchs T."/>
            <person name="Gasser K."/>
            <person name="Kramer D."/>
            <person name="Li W."/>
            <person name="Munsamy K."/>
            <person name="Piso A."/>
            <person name="Price J.L."/>
            <person name="Sonnekus B."/>
            <person name="Thomas C."/>
            <person name="van der Nest A."/>
            <person name="van Dijk A."/>
            <person name="van Heerden A."/>
            <person name="van Vuuren N."/>
            <person name="Yilmaz N."/>
            <person name="Duong T.A."/>
            <person name="van der Merwe N.A."/>
            <person name="Wingfield M.J."/>
            <person name="Wingfield B.D."/>
        </authorList>
    </citation>
    <scope>NUCLEOTIDE SEQUENCE [LARGE SCALE GENOMIC DNA]</scope>
    <source>
        <strain evidence="1 2">CMW 18167</strain>
    </source>
</reference>
<protein>
    <submittedName>
        <fullName evidence="1">Uncharacterized protein</fullName>
    </submittedName>
</protein>
<sequence length="115" mass="12732">MARSAAHEERNKALREAFSSPFVVAAAAAPTAEVIGSYFKERNIEHRVEEIPNSEGARLHWLGKPSAKKVILHYHEDLGGGFAAPILKGHVIFWDQVLDRLSAEGKDVLIAILEY</sequence>
<evidence type="ECO:0000313" key="1">
    <source>
        <dbReference type="EMBL" id="KAL1884888.1"/>
    </source>
</evidence>
<evidence type="ECO:0000313" key="2">
    <source>
        <dbReference type="Proteomes" id="UP001583193"/>
    </source>
</evidence>
<proteinExistence type="predicted"/>
<dbReference type="EMBL" id="JAVDPF010000003">
    <property type="protein sequence ID" value="KAL1884888.1"/>
    <property type="molecule type" value="Genomic_DNA"/>
</dbReference>
<keyword evidence="2" id="KW-1185">Reference proteome</keyword>
<dbReference type="Proteomes" id="UP001583193">
    <property type="component" value="Unassembled WGS sequence"/>
</dbReference>
<organism evidence="1 2">
    <name type="scientific">Paecilomyces lecythidis</name>
    <dbReference type="NCBI Taxonomy" id="3004212"/>
    <lineage>
        <taxon>Eukaryota</taxon>
        <taxon>Fungi</taxon>
        <taxon>Dikarya</taxon>
        <taxon>Ascomycota</taxon>
        <taxon>Pezizomycotina</taxon>
        <taxon>Eurotiomycetes</taxon>
        <taxon>Eurotiomycetidae</taxon>
        <taxon>Eurotiales</taxon>
        <taxon>Thermoascaceae</taxon>
        <taxon>Paecilomyces</taxon>
    </lineage>
</organism>
<feature type="non-terminal residue" evidence="1">
    <location>
        <position position="115"/>
    </location>
</feature>
<name>A0ABR3Y9A7_9EURO</name>